<proteinExistence type="predicted"/>
<dbReference type="SUPFAM" id="SSF46689">
    <property type="entry name" value="Homeodomain-like"/>
    <property type="match status" value="1"/>
</dbReference>
<accession>A0A3A9YQR6</accession>
<dbReference type="PROSITE" id="PS50977">
    <property type="entry name" value="HTH_TETR_2"/>
    <property type="match status" value="1"/>
</dbReference>
<evidence type="ECO:0000313" key="7">
    <source>
        <dbReference type="Proteomes" id="UP000281726"/>
    </source>
</evidence>
<dbReference type="PANTHER" id="PTHR30055">
    <property type="entry name" value="HTH-TYPE TRANSCRIPTIONAL REGULATOR RUTR"/>
    <property type="match status" value="1"/>
</dbReference>
<dbReference type="Proteomes" id="UP000281726">
    <property type="component" value="Unassembled WGS sequence"/>
</dbReference>
<dbReference type="Gene3D" id="1.10.357.10">
    <property type="entry name" value="Tetracycline Repressor, domain 2"/>
    <property type="match status" value="1"/>
</dbReference>
<keyword evidence="1" id="KW-0805">Transcription regulation</keyword>
<dbReference type="InterPro" id="IPR041479">
    <property type="entry name" value="TetR_CgmR_C"/>
</dbReference>
<evidence type="ECO:0000256" key="1">
    <source>
        <dbReference type="ARBA" id="ARBA00023015"/>
    </source>
</evidence>
<protein>
    <submittedName>
        <fullName evidence="6">TetR/AcrR family transcriptional regulator</fullName>
    </submittedName>
</protein>
<dbReference type="PANTHER" id="PTHR30055:SF234">
    <property type="entry name" value="HTH-TYPE TRANSCRIPTIONAL REGULATOR BETI"/>
    <property type="match status" value="1"/>
</dbReference>
<evidence type="ECO:0000313" key="6">
    <source>
        <dbReference type="EMBL" id="RKN38239.1"/>
    </source>
</evidence>
<dbReference type="GO" id="GO:0000976">
    <property type="term" value="F:transcription cis-regulatory region binding"/>
    <property type="evidence" value="ECO:0007669"/>
    <property type="project" value="TreeGrafter"/>
</dbReference>
<evidence type="ECO:0000256" key="4">
    <source>
        <dbReference type="PROSITE-ProRule" id="PRU00335"/>
    </source>
</evidence>
<dbReference type="GO" id="GO:0003700">
    <property type="term" value="F:DNA-binding transcription factor activity"/>
    <property type="evidence" value="ECO:0007669"/>
    <property type="project" value="TreeGrafter"/>
</dbReference>
<keyword evidence="2 4" id="KW-0238">DNA-binding</keyword>
<dbReference type="PRINTS" id="PR00455">
    <property type="entry name" value="HTHTETR"/>
</dbReference>
<dbReference type="InterPro" id="IPR009057">
    <property type="entry name" value="Homeodomain-like_sf"/>
</dbReference>
<evidence type="ECO:0000256" key="2">
    <source>
        <dbReference type="ARBA" id="ARBA00023125"/>
    </source>
</evidence>
<dbReference type="Pfam" id="PF00440">
    <property type="entry name" value="TetR_N"/>
    <property type="match status" value="1"/>
</dbReference>
<organism evidence="6 7">
    <name type="scientific">Micromonospora endolithica</name>
    <dbReference type="NCBI Taxonomy" id="230091"/>
    <lineage>
        <taxon>Bacteria</taxon>
        <taxon>Bacillati</taxon>
        <taxon>Actinomycetota</taxon>
        <taxon>Actinomycetes</taxon>
        <taxon>Micromonosporales</taxon>
        <taxon>Micromonosporaceae</taxon>
        <taxon>Micromonospora</taxon>
    </lineage>
</organism>
<dbReference type="Pfam" id="PF17937">
    <property type="entry name" value="TetR_C_28"/>
    <property type="match status" value="1"/>
</dbReference>
<dbReference type="EMBL" id="RBAK01000022">
    <property type="protein sequence ID" value="RKN38239.1"/>
    <property type="molecule type" value="Genomic_DNA"/>
</dbReference>
<evidence type="ECO:0000256" key="3">
    <source>
        <dbReference type="ARBA" id="ARBA00023163"/>
    </source>
</evidence>
<dbReference type="OrthoDB" id="9806334at2"/>
<keyword evidence="7" id="KW-1185">Reference proteome</keyword>
<reference evidence="6 7" key="1">
    <citation type="journal article" date="2004" name="Syst. Appl. Microbiol.">
        <title>Cryptoendolithic actinomycetes from antarctic sandstone rock samples: Micromonospora endolithica sp. nov. and two isolates related to Micromonospora coerulea Jensen 1932.</title>
        <authorList>
            <person name="Hirsch P."/>
            <person name="Mevs U."/>
            <person name="Kroppenstedt R.M."/>
            <person name="Schumann P."/>
            <person name="Stackebrandt E."/>
        </authorList>
    </citation>
    <scope>NUCLEOTIDE SEQUENCE [LARGE SCALE GENOMIC DNA]</scope>
    <source>
        <strain evidence="6 7">JCM 12677</strain>
    </source>
</reference>
<keyword evidence="3" id="KW-0804">Transcription</keyword>
<feature type="domain" description="HTH tetR-type" evidence="5">
    <location>
        <begin position="12"/>
        <end position="71"/>
    </location>
</feature>
<dbReference type="AlphaFoldDB" id="A0A3A9YQR6"/>
<evidence type="ECO:0000259" key="5">
    <source>
        <dbReference type="PROSITE" id="PS50977"/>
    </source>
</evidence>
<name>A0A3A9YQR6_9ACTN</name>
<dbReference type="InterPro" id="IPR001647">
    <property type="entry name" value="HTH_TetR"/>
</dbReference>
<dbReference type="InterPro" id="IPR050109">
    <property type="entry name" value="HTH-type_TetR-like_transc_reg"/>
</dbReference>
<comment type="caution">
    <text evidence="6">The sequence shown here is derived from an EMBL/GenBank/DDBJ whole genome shotgun (WGS) entry which is preliminary data.</text>
</comment>
<gene>
    <name evidence="6" type="ORF">D7223_31335</name>
</gene>
<sequence>MDMTQALQRDAVRTRRALLDAAAKTIATHGAAVSLEVIAREAGVSKGGLLHHFRSKEALLVGLVEEWLARFDAAVRRHLDPNDHRPGGLFRAHIRATFDDSPEMVDELWRNPAVLTALLGVPDVLQRAQVHDRMWRQALADDGLHPQRAAVIMGMLDGCTMSDLLGNTSTKAEREDTRALLLALTDETGPVVSQG</sequence>
<feature type="DNA-binding region" description="H-T-H motif" evidence="4">
    <location>
        <begin position="34"/>
        <end position="53"/>
    </location>
</feature>